<evidence type="ECO:0000256" key="1">
    <source>
        <dbReference type="SAM" id="Phobius"/>
    </source>
</evidence>
<protein>
    <recommendedName>
        <fullName evidence="4">NfeD-like C-terminal domain-containing protein</fullName>
    </recommendedName>
</protein>
<dbReference type="KEGG" id="agl:PYTT_0094"/>
<dbReference type="AlphaFoldDB" id="A0A1C7PE88"/>
<organism evidence="2 3">
    <name type="scientific">Akkermansia glycaniphila</name>
    <dbReference type="NCBI Taxonomy" id="1679444"/>
    <lineage>
        <taxon>Bacteria</taxon>
        <taxon>Pseudomonadati</taxon>
        <taxon>Verrucomicrobiota</taxon>
        <taxon>Verrucomicrobiia</taxon>
        <taxon>Verrucomicrobiales</taxon>
        <taxon>Akkermansiaceae</taxon>
        <taxon>Akkermansia</taxon>
    </lineage>
</organism>
<keyword evidence="1" id="KW-0472">Membrane</keyword>
<feature type="transmembrane region" description="Helical" evidence="1">
    <location>
        <begin position="49"/>
        <end position="67"/>
    </location>
</feature>
<accession>A0A1C7PE88</accession>
<keyword evidence="1" id="KW-0812">Transmembrane</keyword>
<sequence length="173" mass="19543">MLPLYMLIVSMDFSDIESFLPFGWEVTHWLLAVAVTLLVLDLFFQTEALSLVSAGVFALYFTLWVDAPLQWDVLVFLGFALLALALYMLFWRKFVLPLVSRLLLRNAVRESVENAPGSVGVFRRIGEACFVEWNGELWAVEAKDLNEFSDREPVLIQNQSNGTFLIAKCGSTA</sequence>
<evidence type="ECO:0000313" key="3">
    <source>
        <dbReference type="Proteomes" id="UP000176204"/>
    </source>
</evidence>
<gene>
    <name evidence="2" type="ORF">PYTT_0094</name>
</gene>
<feature type="transmembrane region" description="Helical" evidence="1">
    <location>
        <begin position="26"/>
        <end position="44"/>
    </location>
</feature>
<evidence type="ECO:0008006" key="4">
    <source>
        <dbReference type="Google" id="ProtNLM"/>
    </source>
</evidence>
<keyword evidence="3" id="KW-1185">Reference proteome</keyword>
<dbReference type="RefSeq" id="WP_067772132.1">
    <property type="nucleotide sequence ID" value="NZ_LT629973.1"/>
</dbReference>
<dbReference type="EMBL" id="LT629973">
    <property type="protein sequence ID" value="SEH70356.1"/>
    <property type="molecule type" value="Genomic_DNA"/>
</dbReference>
<name>A0A1C7PE88_9BACT</name>
<dbReference type="STRING" id="1679444.PYTT_0094"/>
<keyword evidence="1" id="KW-1133">Transmembrane helix</keyword>
<reference evidence="3" key="1">
    <citation type="submission" date="2016-09" db="EMBL/GenBank/DDBJ databases">
        <authorList>
            <person name="Koehorst J."/>
        </authorList>
    </citation>
    <scope>NUCLEOTIDE SEQUENCE [LARGE SCALE GENOMIC DNA]</scope>
</reference>
<dbReference type="Proteomes" id="UP000176204">
    <property type="component" value="Chromosome I"/>
</dbReference>
<evidence type="ECO:0000313" key="2">
    <source>
        <dbReference type="EMBL" id="SEH70356.1"/>
    </source>
</evidence>
<feature type="transmembrane region" description="Helical" evidence="1">
    <location>
        <begin position="73"/>
        <end position="91"/>
    </location>
</feature>
<proteinExistence type="predicted"/>